<dbReference type="GO" id="GO:0005737">
    <property type="term" value="C:cytoplasm"/>
    <property type="evidence" value="ECO:0007669"/>
    <property type="project" value="TreeGrafter"/>
</dbReference>
<evidence type="ECO:0000313" key="7">
    <source>
        <dbReference type="Proteomes" id="UP000494106"/>
    </source>
</evidence>
<dbReference type="PANTHER" id="PTHR11188:SF176">
    <property type="entry name" value="ARRESTIN DOMAIN-CONTAINING PROTEIN 1"/>
    <property type="match status" value="1"/>
</dbReference>
<dbReference type="Pfam" id="PF02752">
    <property type="entry name" value="Arrestin_C"/>
    <property type="match status" value="1"/>
</dbReference>
<dbReference type="Pfam" id="PF00339">
    <property type="entry name" value="Arrestin_N"/>
    <property type="match status" value="1"/>
</dbReference>
<dbReference type="InterPro" id="IPR014756">
    <property type="entry name" value="Ig_E-set"/>
</dbReference>
<dbReference type="InterPro" id="IPR014752">
    <property type="entry name" value="Arrestin-like_C"/>
</dbReference>
<evidence type="ECO:0000259" key="4">
    <source>
        <dbReference type="SMART" id="SM01017"/>
    </source>
</evidence>
<sequence>MGIKEANIYLDNQFNAYYAGQTVNGRIEYVFDSPKKVRGIHVKIKGEAHTEWAESTQKEDSQGKTESTDTLHTGHEEYFQVSYYLLGSNTGNEIEIPAGKHVYNFTCALPPVLPSSFEGQHGHIRYTVKVVIDRPWKFDQETKMAFTVINAFDLNLNPSYKEPIHIQMEKTFCCFCCASPPLSIDVRAPVSGYCPGQVIPIKVDVENKSNVQVHLVKIFIRKVVTYRATSPSNATKKTKDIVLTIQEGPAPAGSTKTWNLTLEVPPIPPSDLVNCNIIDLDYDFKVECTVSGLHLGLSGKKYIAIGTVPLVGMAGQALPSAPASPGNEQYSPSQPAVLPVGPGQPAQPNVPSDPSAPGGWVMPGAAPVQPPFQTLYPTLTEPVYKESPYTARTIQERGESNHVVIRGPNFAPYYPTYAAVQPPPLPQ</sequence>
<comment type="caution">
    <text evidence="5">The sequence shown here is derived from an EMBL/GenBank/DDBJ whole genome shotgun (WGS) entry which is preliminary data.</text>
</comment>
<keyword evidence="7" id="KW-1185">Reference proteome</keyword>
<dbReference type="AlphaFoldDB" id="A0A8S1AI23"/>
<dbReference type="PANTHER" id="PTHR11188">
    <property type="entry name" value="ARRESTIN DOMAIN CONTAINING PROTEIN"/>
    <property type="match status" value="1"/>
</dbReference>
<feature type="domain" description="Arrestin C-terminal-like" evidence="4">
    <location>
        <begin position="178"/>
        <end position="310"/>
    </location>
</feature>
<name>A0A8S1AI23_ARCPL</name>
<dbReference type="InterPro" id="IPR050357">
    <property type="entry name" value="Arrestin_domain-protein"/>
</dbReference>
<organism evidence="5 7">
    <name type="scientific">Arctia plantaginis</name>
    <name type="common">Wood tiger moth</name>
    <name type="synonym">Phalaena plantaginis</name>
    <dbReference type="NCBI Taxonomy" id="874455"/>
    <lineage>
        <taxon>Eukaryota</taxon>
        <taxon>Metazoa</taxon>
        <taxon>Ecdysozoa</taxon>
        <taxon>Arthropoda</taxon>
        <taxon>Hexapoda</taxon>
        <taxon>Insecta</taxon>
        <taxon>Pterygota</taxon>
        <taxon>Neoptera</taxon>
        <taxon>Endopterygota</taxon>
        <taxon>Lepidoptera</taxon>
        <taxon>Glossata</taxon>
        <taxon>Ditrysia</taxon>
        <taxon>Noctuoidea</taxon>
        <taxon>Erebidae</taxon>
        <taxon>Arctiinae</taxon>
        <taxon>Arctia</taxon>
    </lineage>
</organism>
<dbReference type="OrthoDB" id="2333384at2759"/>
<dbReference type="GO" id="GO:0015031">
    <property type="term" value="P:protein transport"/>
    <property type="evidence" value="ECO:0007669"/>
    <property type="project" value="TreeGrafter"/>
</dbReference>
<dbReference type="SMART" id="SM01017">
    <property type="entry name" value="Arrestin_C"/>
    <property type="match status" value="2"/>
</dbReference>
<dbReference type="InterPro" id="IPR011021">
    <property type="entry name" value="Arrestin-like_N"/>
</dbReference>
<feature type="domain" description="Arrestin C-terminal-like" evidence="4">
    <location>
        <begin position="4"/>
        <end position="151"/>
    </location>
</feature>
<comment type="similarity">
    <text evidence="1">Belongs to the arrestin family.</text>
</comment>
<reference evidence="7 8" key="1">
    <citation type="submission" date="2020-04" db="EMBL/GenBank/DDBJ databases">
        <authorList>
            <person name="Wallbank WR R."/>
            <person name="Pardo Diaz C."/>
            <person name="Kozak K."/>
            <person name="Martin S."/>
            <person name="Jiggins C."/>
            <person name="Moest M."/>
            <person name="Warren A I."/>
            <person name="Byers J.R.P. K."/>
            <person name="Montejo-Kovacevich G."/>
            <person name="Yen C E."/>
        </authorList>
    </citation>
    <scope>NUCLEOTIDE SEQUENCE [LARGE SCALE GENOMIC DNA]</scope>
</reference>
<proteinExistence type="inferred from homology"/>
<evidence type="ECO:0000256" key="3">
    <source>
        <dbReference type="SAM" id="MobiDB-lite"/>
    </source>
</evidence>
<evidence type="ECO:0000313" key="6">
    <source>
        <dbReference type="EMBL" id="CAB3253551.1"/>
    </source>
</evidence>
<dbReference type="EMBL" id="CADEBD010000393">
    <property type="protein sequence ID" value="CAB3253551.1"/>
    <property type="molecule type" value="Genomic_DNA"/>
</dbReference>
<dbReference type="Gene3D" id="2.60.40.640">
    <property type="match status" value="2"/>
</dbReference>
<accession>A0A8S1AI23</accession>
<dbReference type="EMBL" id="CADEBC010000522">
    <property type="protein sequence ID" value="CAB3244612.1"/>
    <property type="molecule type" value="Genomic_DNA"/>
</dbReference>
<evidence type="ECO:0000313" key="5">
    <source>
        <dbReference type="EMBL" id="CAB3244612.1"/>
    </source>
</evidence>
<gene>
    <name evidence="5" type="ORF">APLA_LOCUS10019</name>
    <name evidence="6" type="ORF">APLA_LOCUS14330</name>
</gene>
<dbReference type="InterPro" id="IPR011022">
    <property type="entry name" value="Arrestin_C-like"/>
</dbReference>
<dbReference type="Proteomes" id="UP000494106">
    <property type="component" value="Unassembled WGS sequence"/>
</dbReference>
<feature type="region of interest" description="Disordered" evidence="3">
    <location>
        <begin position="319"/>
        <end position="364"/>
    </location>
</feature>
<feature type="region of interest" description="Disordered" evidence="3">
    <location>
        <begin position="51"/>
        <end position="71"/>
    </location>
</feature>
<keyword evidence="2" id="KW-0716">Sensory transduction</keyword>
<evidence type="ECO:0000256" key="2">
    <source>
        <dbReference type="ARBA" id="ARBA00022606"/>
    </source>
</evidence>
<dbReference type="SUPFAM" id="SSF81296">
    <property type="entry name" value="E set domains"/>
    <property type="match status" value="2"/>
</dbReference>
<protein>
    <recommendedName>
        <fullName evidence="4">Arrestin C-terminal-like domain-containing protein</fullName>
    </recommendedName>
</protein>
<dbReference type="Proteomes" id="UP000494256">
    <property type="component" value="Unassembled WGS sequence"/>
</dbReference>
<evidence type="ECO:0000313" key="8">
    <source>
        <dbReference type="Proteomes" id="UP000494256"/>
    </source>
</evidence>
<evidence type="ECO:0000256" key="1">
    <source>
        <dbReference type="ARBA" id="ARBA00005298"/>
    </source>
</evidence>